<dbReference type="PANTHER" id="PTHR12634">
    <property type="entry name" value="SIT4 YEAST -ASSOCIATING PROTEIN-RELATED"/>
    <property type="match status" value="1"/>
</dbReference>
<dbReference type="GO" id="GO:0019888">
    <property type="term" value="F:protein phosphatase regulator activity"/>
    <property type="evidence" value="ECO:0007669"/>
    <property type="project" value="TreeGrafter"/>
</dbReference>
<name>A0A6B2L1J0_9EUKA</name>
<dbReference type="GO" id="GO:0019903">
    <property type="term" value="F:protein phosphatase binding"/>
    <property type="evidence" value="ECO:0007669"/>
    <property type="project" value="InterPro"/>
</dbReference>
<comment type="similarity">
    <text evidence="1">Belongs to the SAPS family.</text>
</comment>
<evidence type="ECO:0000256" key="1">
    <source>
        <dbReference type="ARBA" id="ARBA00006180"/>
    </source>
</evidence>
<accession>A0A6B2L1J0</accession>
<evidence type="ECO:0000256" key="3">
    <source>
        <dbReference type="SAM" id="MobiDB-lite"/>
    </source>
</evidence>
<feature type="region of interest" description="Disordered" evidence="3">
    <location>
        <begin position="449"/>
        <end position="500"/>
    </location>
</feature>
<keyword evidence="2" id="KW-0131">Cell cycle</keyword>
<evidence type="ECO:0000256" key="2">
    <source>
        <dbReference type="ARBA" id="ARBA00023306"/>
    </source>
</evidence>
<evidence type="ECO:0000313" key="4">
    <source>
        <dbReference type="EMBL" id="NDV30809.1"/>
    </source>
</evidence>
<dbReference type="AlphaFoldDB" id="A0A6B2L1J0"/>
<protein>
    <recommendedName>
        <fullName evidence="5">Serine/threonine-protein phosphatase 4 regulatory subunit 3-like central domain-containing protein</fullName>
    </recommendedName>
</protein>
<reference evidence="4" key="1">
    <citation type="journal article" date="2020" name="J. Eukaryot. Microbiol.">
        <title>De novo Sequencing, Assembly and Annotation of the Transcriptome for the Free-Living Testate Amoeba Arcella intermedia.</title>
        <authorList>
            <person name="Ribeiro G.M."/>
            <person name="Porfirio-Sousa A.L."/>
            <person name="Maurer-Alcala X.X."/>
            <person name="Katz L.A."/>
            <person name="Lahr D.J.G."/>
        </authorList>
    </citation>
    <scope>NUCLEOTIDE SEQUENCE</scope>
</reference>
<dbReference type="EMBL" id="GIBP01001840">
    <property type="protein sequence ID" value="NDV30809.1"/>
    <property type="molecule type" value="Transcribed_RNA"/>
</dbReference>
<dbReference type="InterPro" id="IPR007587">
    <property type="entry name" value="SAPS"/>
</dbReference>
<organism evidence="4">
    <name type="scientific">Arcella intermedia</name>
    <dbReference type="NCBI Taxonomy" id="1963864"/>
    <lineage>
        <taxon>Eukaryota</taxon>
        <taxon>Amoebozoa</taxon>
        <taxon>Tubulinea</taxon>
        <taxon>Elardia</taxon>
        <taxon>Arcellinida</taxon>
        <taxon>Sphaerothecina</taxon>
        <taxon>Arcellidae</taxon>
        <taxon>Arcella</taxon>
    </lineage>
</organism>
<dbReference type="PANTHER" id="PTHR12634:SF8">
    <property type="entry name" value="FIERY MOUNTAIN, ISOFORM D"/>
    <property type="match status" value="1"/>
</dbReference>
<evidence type="ECO:0008006" key="5">
    <source>
        <dbReference type="Google" id="ProtNLM"/>
    </source>
</evidence>
<sequence length="520" mass="59163">MSDFLDEDETVVETKNLKKDLITFLVKKENIEQLVTYVVDDPPQDAPTKVKFRYPVVACEILCSEVNDIEMVLMKDTTMLNRIFDFFKKKKINLLLANLVLKIAKTLTITKTELIFKYLQDRPSFIDSFLTHLESAAVPEYFSGIVSISGEKGGIDTQKFLSQQNFAEKIIGKFETEQQDLYPDIAAAVLDVVGAASWGGRLMNDFVSERIAKMLLRIMMVAKNWKAFKYGMKILNRVLRAVAVAQDLEVDEDKASSCPPKPDPAGPMSQLPPVVQVFVSHLPKFSEILKNSNSSIKKNTNFGFERLYLLETLETLISLNYVAVQKVLLESDIFKIAFDLVYQFPQNNICHKAVEGVITKFLDQLQPEDITRSCDKMNLIKRLTDSERLITEALQKKERHPPYIPYLHRIGFAVYLLGGKSPFIKSYLESDPKWGAFIERVISERKKNEALSSKMKATAQDDLAFTTDPENDQEDSDDEENNPDLLLDEDKDLDSANDAEDYEIDQSEILLTKQEVEAFA</sequence>
<feature type="compositionally biased region" description="Acidic residues" evidence="3">
    <location>
        <begin position="469"/>
        <end position="500"/>
    </location>
</feature>
<proteinExistence type="inferred from homology"/>
<dbReference type="Pfam" id="PF04499">
    <property type="entry name" value="SAPS"/>
    <property type="match status" value="2"/>
</dbReference>